<reference evidence="1" key="3">
    <citation type="submission" date="2022-06" db="UniProtKB">
        <authorList>
            <consortium name="EnsemblPlants"/>
        </authorList>
    </citation>
    <scope>IDENTIFICATION</scope>
</reference>
<evidence type="ECO:0000313" key="2">
    <source>
        <dbReference type="Proteomes" id="UP000015106"/>
    </source>
</evidence>
<dbReference type="EnsemblPlants" id="TuG1812G0200000988.01.T01">
    <property type="protein sequence ID" value="TuG1812G0200000988.01.T01.cds373701"/>
    <property type="gene ID" value="TuG1812G0200000988.01"/>
</dbReference>
<proteinExistence type="predicted"/>
<protein>
    <submittedName>
        <fullName evidence="1">Uncharacterized protein</fullName>
    </submittedName>
</protein>
<keyword evidence="2" id="KW-1185">Reference proteome</keyword>
<dbReference type="Proteomes" id="UP000015106">
    <property type="component" value="Chromosome 2"/>
</dbReference>
<accession>A0A8R7TD38</accession>
<dbReference type="AlphaFoldDB" id="A0A8R7TD38"/>
<name>A0A8R7TD38_TRIUA</name>
<organism evidence="1 2">
    <name type="scientific">Triticum urartu</name>
    <name type="common">Red wild einkorn</name>
    <name type="synonym">Crithodium urartu</name>
    <dbReference type="NCBI Taxonomy" id="4572"/>
    <lineage>
        <taxon>Eukaryota</taxon>
        <taxon>Viridiplantae</taxon>
        <taxon>Streptophyta</taxon>
        <taxon>Embryophyta</taxon>
        <taxon>Tracheophyta</taxon>
        <taxon>Spermatophyta</taxon>
        <taxon>Magnoliopsida</taxon>
        <taxon>Liliopsida</taxon>
        <taxon>Poales</taxon>
        <taxon>Poaceae</taxon>
        <taxon>BOP clade</taxon>
        <taxon>Pooideae</taxon>
        <taxon>Triticodae</taxon>
        <taxon>Triticeae</taxon>
        <taxon>Triticinae</taxon>
        <taxon>Triticum</taxon>
    </lineage>
</organism>
<reference evidence="1" key="2">
    <citation type="submission" date="2018-03" db="EMBL/GenBank/DDBJ databases">
        <title>The Triticum urartu genome reveals the dynamic nature of wheat genome evolution.</title>
        <authorList>
            <person name="Ling H."/>
            <person name="Ma B."/>
            <person name="Shi X."/>
            <person name="Liu H."/>
            <person name="Dong L."/>
            <person name="Sun H."/>
            <person name="Cao Y."/>
            <person name="Gao Q."/>
            <person name="Zheng S."/>
            <person name="Li Y."/>
            <person name="Yu Y."/>
            <person name="Du H."/>
            <person name="Qi M."/>
            <person name="Li Y."/>
            <person name="Yu H."/>
            <person name="Cui Y."/>
            <person name="Wang N."/>
            <person name="Chen C."/>
            <person name="Wu H."/>
            <person name="Zhao Y."/>
            <person name="Zhang J."/>
            <person name="Li Y."/>
            <person name="Zhou W."/>
            <person name="Zhang B."/>
            <person name="Hu W."/>
            <person name="Eijk M."/>
            <person name="Tang J."/>
            <person name="Witsenboer H."/>
            <person name="Zhao S."/>
            <person name="Li Z."/>
            <person name="Zhang A."/>
            <person name="Wang D."/>
            <person name="Liang C."/>
        </authorList>
    </citation>
    <scope>NUCLEOTIDE SEQUENCE [LARGE SCALE GENOMIC DNA]</scope>
    <source>
        <strain evidence="1">cv. G1812</strain>
    </source>
</reference>
<evidence type="ECO:0000313" key="1">
    <source>
        <dbReference type="EnsemblPlants" id="TuG1812G0200000988.01.T01.cds373701"/>
    </source>
</evidence>
<reference evidence="2" key="1">
    <citation type="journal article" date="2013" name="Nature">
        <title>Draft genome of the wheat A-genome progenitor Triticum urartu.</title>
        <authorList>
            <person name="Ling H.Q."/>
            <person name="Zhao S."/>
            <person name="Liu D."/>
            <person name="Wang J."/>
            <person name="Sun H."/>
            <person name="Zhang C."/>
            <person name="Fan H."/>
            <person name="Li D."/>
            <person name="Dong L."/>
            <person name="Tao Y."/>
            <person name="Gao C."/>
            <person name="Wu H."/>
            <person name="Li Y."/>
            <person name="Cui Y."/>
            <person name="Guo X."/>
            <person name="Zheng S."/>
            <person name="Wang B."/>
            <person name="Yu K."/>
            <person name="Liang Q."/>
            <person name="Yang W."/>
            <person name="Lou X."/>
            <person name="Chen J."/>
            <person name="Feng M."/>
            <person name="Jian J."/>
            <person name="Zhang X."/>
            <person name="Luo G."/>
            <person name="Jiang Y."/>
            <person name="Liu J."/>
            <person name="Wang Z."/>
            <person name="Sha Y."/>
            <person name="Zhang B."/>
            <person name="Wu H."/>
            <person name="Tang D."/>
            <person name="Shen Q."/>
            <person name="Xue P."/>
            <person name="Zou S."/>
            <person name="Wang X."/>
            <person name="Liu X."/>
            <person name="Wang F."/>
            <person name="Yang Y."/>
            <person name="An X."/>
            <person name="Dong Z."/>
            <person name="Zhang K."/>
            <person name="Zhang X."/>
            <person name="Luo M.C."/>
            <person name="Dvorak J."/>
            <person name="Tong Y."/>
            <person name="Wang J."/>
            <person name="Yang H."/>
            <person name="Li Z."/>
            <person name="Wang D."/>
            <person name="Zhang A."/>
            <person name="Wang J."/>
        </authorList>
    </citation>
    <scope>NUCLEOTIDE SEQUENCE</scope>
    <source>
        <strain evidence="2">cv. G1812</strain>
    </source>
</reference>
<dbReference type="Gramene" id="TuG1812G0200000988.01.T01">
    <property type="protein sequence ID" value="TuG1812G0200000988.01.T01.cds373701"/>
    <property type="gene ID" value="TuG1812G0200000988.01"/>
</dbReference>
<sequence length="47" mass="5347">MMTMILEEMEKKEEHMVSTLGVLTPGSTTVCRAIVRVHANMWDPETL</sequence>